<feature type="binding site" evidence="4">
    <location>
        <position position="82"/>
    </location>
    <ligand>
        <name>substrate</name>
    </ligand>
</feature>
<dbReference type="Proteomes" id="UP000065504">
    <property type="component" value="Unassembled WGS sequence"/>
</dbReference>
<dbReference type="RefSeq" id="WP_060232493.1">
    <property type="nucleotide sequence ID" value="NZ_LPLU01000017.1"/>
</dbReference>
<dbReference type="EMBL" id="LPLU01000017">
    <property type="protein sequence ID" value="KWK84015.1"/>
    <property type="molecule type" value="Genomic_DNA"/>
</dbReference>
<keyword evidence="3 5" id="KW-0460">Magnesium</keyword>
<evidence type="ECO:0000256" key="3">
    <source>
        <dbReference type="ARBA" id="ARBA00022842"/>
    </source>
</evidence>
<reference evidence="7 8" key="1">
    <citation type="submission" date="2015-11" db="EMBL/GenBank/DDBJ databases">
        <title>Expanding the genomic diversity of Burkholderia species for the development of highly accurate diagnostics.</title>
        <authorList>
            <person name="Sahl J."/>
            <person name="Keim P."/>
            <person name="Wagner D."/>
        </authorList>
    </citation>
    <scope>NUCLEOTIDE SEQUENCE [LARGE SCALE GENOMIC DNA]</scope>
    <source>
        <strain evidence="7 8">MSMB782WGS</strain>
    </source>
</reference>
<dbReference type="SUPFAM" id="SSF51621">
    <property type="entry name" value="Phosphoenolpyruvate/pyruvate domain"/>
    <property type="match status" value="1"/>
</dbReference>
<evidence type="ECO:0000256" key="2">
    <source>
        <dbReference type="ARBA" id="ARBA00022723"/>
    </source>
</evidence>
<dbReference type="Pfam" id="PF03328">
    <property type="entry name" value="HpcH_HpaI"/>
    <property type="match status" value="1"/>
</dbReference>
<protein>
    <submittedName>
        <fullName evidence="7">Aldolase</fullName>
    </submittedName>
</protein>
<dbReference type="InterPro" id="IPR011206">
    <property type="entry name" value="Citrate_lyase_beta/mcl1/mcl2"/>
</dbReference>
<evidence type="ECO:0000256" key="1">
    <source>
        <dbReference type="ARBA" id="ARBA00001946"/>
    </source>
</evidence>
<gene>
    <name evidence="7" type="ORF">WM16_31135</name>
</gene>
<evidence type="ECO:0000256" key="4">
    <source>
        <dbReference type="PIRSR" id="PIRSR015582-1"/>
    </source>
</evidence>
<dbReference type="GO" id="GO:0000287">
    <property type="term" value="F:magnesium ion binding"/>
    <property type="evidence" value="ECO:0007669"/>
    <property type="project" value="TreeGrafter"/>
</dbReference>
<evidence type="ECO:0000313" key="7">
    <source>
        <dbReference type="EMBL" id="KWK84015.1"/>
    </source>
</evidence>
<evidence type="ECO:0000313" key="8">
    <source>
        <dbReference type="Proteomes" id="UP000065504"/>
    </source>
</evidence>
<feature type="binding site" evidence="4">
    <location>
        <position position="135"/>
    </location>
    <ligand>
        <name>substrate</name>
    </ligand>
</feature>
<accession>A0A108D007</accession>
<comment type="caution">
    <text evidence="7">The sequence shown here is derived from an EMBL/GenBank/DDBJ whole genome shotgun (WGS) entry which is preliminary data.</text>
</comment>
<organism evidence="7 8">
    <name type="scientific">Burkholderia ubonensis</name>
    <dbReference type="NCBI Taxonomy" id="101571"/>
    <lineage>
        <taxon>Bacteria</taxon>
        <taxon>Pseudomonadati</taxon>
        <taxon>Pseudomonadota</taxon>
        <taxon>Betaproteobacteria</taxon>
        <taxon>Burkholderiales</taxon>
        <taxon>Burkholderiaceae</taxon>
        <taxon>Burkholderia</taxon>
        <taxon>Burkholderia cepacia complex</taxon>
    </lineage>
</organism>
<dbReference type="Gene3D" id="3.20.20.60">
    <property type="entry name" value="Phosphoenolpyruvate-binding domains"/>
    <property type="match status" value="1"/>
</dbReference>
<dbReference type="InterPro" id="IPR005000">
    <property type="entry name" value="Aldolase/citrate-lyase_domain"/>
</dbReference>
<dbReference type="PANTHER" id="PTHR32308">
    <property type="entry name" value="LYASE BETA SUBUNIT, PUTATIVE (AFU_ORTHOLOGUE AFUA_4G13030)-RELATED"/>
    <property type="match status" value="1"/>
</dbReference>
<evidence type="ECO:0000256" key="5">
    <source>
        <dbReference type="PIRSR" id="PIRSR015582-2"/>
    </source>
</evidence>
<keyword evidence="2 5" id="KW-0479">Metal-binding</keyword>
<feature type="binding site" evidence="5">
    <location>
        <position position="161"/>
    </location>
    <ligand>
        <name>Mg(2+)</name>
        <dbReference type="ChEBI" id="CHEBI:18420"/>
    </ligand>
</feature>
<feature type="domain" description="HpcH/HpaI aldolase/citrate lyase" evidence="6">
    <location>
        <begin position="25"/>
        <end position="228"/>
    </location>
</feature>
<dbReference type="PIRSF" id="PIRSF015582">
    <property type="entry name" value="Cit_lyase_B"/>
    <property type="match status" value="1"/>
</dbReference>
<dbReference type="GO" id="GO:0003824">
    <property type="term" value="F:catalytic activity"/>
    <property type="evidence" value="ECO:0007669"/>
    <property type="project" value="InterPro"/>
</dbReference>
<feature type="binding site" evidence="5">
    <location>
        <position position="135"/>
    </location>
    <ligand>
        <name>Mg(2+)</name>
        <dbReference type="ChEBI" id="CHEBI:18420"/>
    </ligand>
</feature>
<dbReference type="AlphaFoldDB" id="A0A108D007"/>
<name>A0A108D007_9BURK</name>
<dbReference type="PANTHER" id="PTHR32308:SF10">
    <property type="entry name" value="CITRATE LYASE SUBUNIT BETA"/>
    <property type="match status" value="1"/>
</dbReference>
<dbReference type="InterPro" id="IPR040442">
    <property type="entry name" value="Pyrv_kinase-like_dom_sf"/>
</dbReference>
<proteinExistence type="predicted"/>
<dbReference type="InterPro" id="IPR015813">
    <property type="entry name" value="Pyrv/PenolPyrv_kinase-like_dom"/>
</dbReference>
<sequence>MPSDAALSAGDAAHHAGAGRSIPAQSYLFVPGSKPERFDKALASGADAVIIDLEDAVEPEAKTSARDAIARWVSPEHPVLVRINARHTPWFEADAALGASKGVAGIVLPKAESAADVCAAVALARRRVPVYPLIESANGMWNALDVAKAPYVERLMFGTLDFIADMGMSDDGVSLNHFRSQLALVSRVAGIEAPVDGVTPDIHDGERIERDAFNGKQLGFGAKLCIHPKQIGFVHKCFRPSEDEVRWARRILDAMRDSNGSVVTVDGKMVDQPVLLRAARIAGLAAAVDAASDEAACG</sequence>
<evidence type="ECO:0000259" key="6">
    <source>
        <dbReference type="Pfam" id="PF03328"/>
    </source>
</evidence>
<dbReference type="GO" id="GO:0006107">
    <property type="term" value="P:oxaloacetate metabolic process"/>
    <property type="evidence" value="ECO:0007669"/>
    <property type="project" value="TreeGrafter"/>
</dbReference>
<comment type="cofactor">
    <cofactor evidence="1">
        <name>Mg(2+)</name>
        <dbReference type="ChEBI" id="CHEBI:18420"/>
    </cofactor>
</comment>